<feature type="transmembrane region" description="Helical" evidence="2">
    <location>
        <begin position="925"/>
        <end position="944"/>
    </location>
</feature>
<dbReference type="EMBL" id="CAJHNH020000255">
    <property type="protein sequence ID" value="CAG5116426.1"/>
    <property type="molecule type" value="Genomic_DNA"/>
</dbReference>
<dbReference type="PANTHER" id="PTHR11360">
    <property type="entry name" value="MONOCARBOXYLATE TRANSPORTER"/>
    <property type="match status" value="1"/>
</dbReference>
<comment type="caution">
    <text evidence="3">The sequence shown here is derived from an EMBL/GenBank/DDBJ whole genome shotgun (WGS) entry which is preliminary data.</text>
</comment>
<protein>
    <recommendedName>
        <fullName evidence="5">Major facilitator superfamily (MFS) profile domain-containing protein</fullName>
    </recommendedName>
</protein>
<keyword evidence="2" id="KW-0812">Transmembrane</keyword>
<feature type="compositionally biased region" description="Polar residues" evidence="1">
    <location>
        <begin position="596"/>
        <end position="607"/>
    </location>
</feature>
<dbReference type="InterPro" id="IPR036259">
    <property type="entry name" value="MFS_trans_sf"/>
</dbReference>
<dbReference type="PANTHER" id="PTHR11360:SF310">
    <property type="entry name" value="MONOCARBOXYLATE TRANSPORTER 9-LIKE"/>
    <property type="match status" value="1"/>
</dbReference>
<feature type="transmembrane region" description="Helical" evidence="2">
    <location>
        <begin position="429"/>
        <end position="455"/>
    </location>
</feature>
<feature type="compositionally biased region" description="Basic and acidic residues" evidence="1">
    <location>
        <begin position="36"/>
        <end position="53"/>
    </location>
</feature>
<feature type="transmembrane region" description="Helical" evidence="2">
    <location>
        <begin position="798"/>
        <end position="818"/>
    </location>
</feature>
<keyword evidence="2" id="KW-1133">Transmembrane helix</keyword>
<feature type="compositionally biased region" description="Polar residues" evidence="1">
    <location>
        <begin position="147"/>
        <end position="182"/>
    </location>
</feature>
<gene>
    <name evidence="3" type="ORF">CUNI_LOCUS1984</name>
</gene>
<feature type="transmembrane region" description="Helical" evidence="2">
    <location>
        <begin position="343"/>
        <end position="363"/>
    </location>
</feature>
<dbReference type="AlphaFoldDB" id="A0A8S3YPZ8"/>
<feature type="compositionally biased region" description="Polar residues" evidence="1">
    <location>
        <begin position="96"/>
        <end position="137"/>
    </location>
</feature>
<keyword evidence="2" id="KW-0472">Membrane</keyword>
<dbReference type="InterPro" id="IPR011701">
    <property type="entry name" value="MFS"/>
</dbReference>
<dbReference type="GO" id="GO:0008028">
    <property type="term" value="F:monocarboxylic acid transmembrane transporter activity"/>
    <property type="evidence" value="ECO:0007669"/>
    <property type="project" value="TreeGrafter"/>
</dbReference>
<organism evidence="3 4">
    <name type="scientific">Candidula unifasciata</name>
    <dbReference type="NCBI Taxonomy" id="100452"/>
    <lineage>
        <taxon>Eukaryota</taxon>
        <taxon>Metazoa</taxon>
        <taxon>Spiralia</taxon>
        <taxon>Lophotrochozoa</taxon>
        <taxon>Mollusca</taxon>
        <taxon>Gastropoda</taxon>
        <taxon>Heterobranchia</taxon>
        <taxon>Euthyneura</taxon>
        <taxon>Panpulmonata</taxon>
        <taxon>Eupulmonata</taxon>
        <taxon>Stylommatophora</taxon>
        <taxon>Helicina</taxon>
        <taxon>Helicoidea</taxon>
        <taxon>Geomitridae</taxon>
        <taxon>Candidula</taxon>
    </lineage>
</organism>
<feature type="transmembrane region" description="Helical" evidence="2">
    <location>
        <begin position="402"/>
        <end position="422"/>
    </location>
</feature>
<feature type="transmembrane region" description="Helical" evidence="2">
    <location>
        <begin position="901"/>
        <end position="919"/>
    </location>
</feature>
<proteinExistence type="predicted"/>
<feature type="region of interest" description="Disordered" evidence="1">
    <location>
        <begin position="96"/>
        <end position="250"/>
    </location>
</feature>
<feature type="compositionally biased region" description="Acidic residues" evidence="1">
    <location>
        <begin position="213"/>
        <end position="222"/>
    </location>
</feature>
<evidence type="ECO:0000313" key="4">
    <source>
        <dbReference type="Proteomes" id="UP000678393"/>
    </source>
</evidence>
<feature type="transmembrane region" description="Helical" evidence="2">
    <location>
        <begin position="765"/>
        <end position="786"/>
    </location>
</feature>
<dbReference type="Pfam" id="PF07690">
    <property type="entry name" value="MFS_1"/>
    <property type="match status" value="2"/>
</dbReference>
<evidence type="ECO:0008006" key="5">
    <source>
        <dbReference type="Google" id="ProtNLM"/>
    </source>
</evidence>
<reference evidence="3" key="1">
    <citation type="submission" date="2021-04" db="EMBL/GenBank/DDBJ databases">
        <authorList>
            <consortium name="Molecular Ecology Group"/>
        </authorList>
    </citation>
    <scope>NUCLEOTIDE SEQUENCE</scope>
</reference>
<feature type="transmembrane region" description="Helical" evidence="2">
    <location>
        <begin position="461"/>
        <end position="478"/>
    </location>
</feature>
<evidence type="ECO:0000256" key="1">
    <source>
        <dbReference type="SAM" id="MobiDB-lite"/>
    </source>
</evidence>
<feature type="compositionally biased region" description="Polar residues" evidence="1">
    <location>
        <begin position="652"/>
        <end position="666"/>
    </location>
</feature>
<feature type="region of interest" description="Disordered" evidence="1">
    <location>
        <begin position="596"/>
        <end position="671"/>
    </location>
</feature>
<dbReference type="Proteomes" id="UP000678393">
    <property type="component" value="Unassembled WGS sequence"/>
</dbReference>
<dbReference type="InterPro" id="IPR050327">
    <property type="entry name" value="Proton-linked_MCT"/>
</dbReference>
<feature type="compositionally biased region" description="Acidic residues" evidence="1">
    <location>
        <begin position="16"/>
        <end position="25"/>
    </location>
</feature>
<sequence length="1047" mass="112427">MAFRGSEKLNTNMYDVPEEESDSQAEEPKKNVSPHEYGKGGLLKEEDTFRLTDMDTTSGIRSGESGDGRFIQSSVPPSELGLEDNFNKNIRFNNDSSEVLKSPSNSIPVTVSFNHPASSNTSDSRNSKDTSWNTSEMTPALAGSNAFDGNNRNNISSTSGLPVSLPPLQTSTTEPVSPTATAPQVEPTVRRHFEVSNVDESALKMNSENDIQEKDENDTEPDFENKPLLEKTSSSHSDSDHSSTQNNYFDTIGPLENPVFLKMLNYSVSRVAQDDGFGRASNLDLDKFTGTEPASEMDSGWAWVVLFAAFFALSLTGATTFAAGILMPEILLKIDPDITKASWIGAVHISVLCMSGPFVGIVLNRFGAKSTVIFAGFVLSGGLMAASFCFTITQLILTHGLIAGLGSGFILNTMFVTVGQYFNRYRGLACGLLATGSGLGMLAGGNALAILLNTFGLKGTYLMWSGVTLHTLVFAMLLRPSPTEKQREAEKLARSKRRNFQGDARSLRSGTNSIYSARTNSFKRSQKYTGKSDQQDPSVAPLLRSVLHKDFYRSAQSVAASQAGKSHLKSNLSISVATPAAQSKLTSQLSIAADQQSLHAPSVTQSKDQADRPPLSPSDSNAGGEVSVVAASPTQSQAPADINRSFRRRLISGSSQAPSHYTSTGRLSYRPSIREQLQRNDIDNESLASTLVSHLQPQDALSPRYRLGSRSISSMFGSIASLPTALVIIKDDLSQIDTADGPKKKISDESSGLLNTFGPLQNRPFLVFITTCFLWALGDSPFSFYLPAYTISIGATSYQASSLYTAMGFGSMCGRFLSGLVASDSGIGPVLLHIGCLSVASLVVGLSPWFTSTYLEQMICAGLFGLYTGSLVPLASLITIELLGIGELGLGFGFLSMAQGIGYLAGPPLMGVVIQALGYKTGFRISGLILLIASFLAMMIAVLIKRVNGEEGIHDSFDDLEKALRRISDTDMEEGDEDIVSYQDMDPNTTSPTDSDTFQFTALKKKDEQASQEHALSGDGGRGNKLKEKAQTSPTSTGDLGLIGEER</sequence>
<evidence type="ECO:0000313" key="3">
    <source>
        <dbReference type="EMBL" id="CAG5116426.1"/>
    </source>
</evidence>
<dbReference type="SUPFAM" id="SSF103473">
    <property type="entry name" value="MFS general substrate transporter"/>
    <property type="match status" value="1"/>
</dbReference>
<accession>A0A8S3YPZ8</accession>
<feature type="transmembrane region" description="Helical" evidence="2">
    <location>
        <begin position="830"/>
        <end position="851"/>
    </location>
</feature>
<name>A0A8S3YPZ8_9EUPU</name>
<feature type="region of interest" description="Disordered" evidence="1">
    <location>
        <begin position="1"/>
        <end position="82"/>
    </location>
</feature>
<feature type="compositionally biased region" description="Low complexity" evidence="1">
    <location>
        <begin position="984"/>
        <end position="997"/>
    </location>
</feature>
<dbReference type="Gene3D" id="1.20.1250.20">
    <property type="entry name" value="MFS general substrate transporter like domains"/>
    <property type="match status" value="2"/>
</dbReference>
<feature type="transmembrane region" description="Helical" evidence="2">
    <location>
        <begin position="301"/>
        <end position="323"/>
    </location>
</feature>
<evidence type="ECO:0000256" key="2">
    <source>
        <dbReference type="SAM" id="Phobius"/>
    </source>
</evidence>
<dbReference type="OrthoDB" id="6105573at2759"/>
<keyword evidence="4" id="KW-1185">Reference proteome</keyword>
<feature type="region of interest" description="Disordered" evidence="1">
    <location>
        <begin position="972"/>
        <end position="1047"/>
    </location>
</feature>
<feature type="transmembrane region" description="Helical" evidence="2">
    <location>
        <begin position="871"/>
        <end position="894"/>
    </location>
</feature>
<feature type="transmembrane region" description="Helical" evidence="2">
    <location>
        <begin position="372"/>
        <end position="396"/>
    </location>
</feature>